<feature type="region of interest" description="Disordered" evidence="1">
    <location>
        <begin position="141"/>
        <end position="160"/>
    </location>
</feature>
<dbReference type="EMBL" id="CAJNDS010001935">
    <property type="protein sequence ID" value="CAE7290139.1"/>
    <property type="molecule type" value="Genomic_DNA"/>
</dbReference>
<dbReference type="Proteomes" id="UP000604046">
    <property type="component" value="Unassembled WGS sequence"/>
</dbReference>
<name>A0A812MX36_9DINO</name>
<sequence length="501" mass="56002">MLDSPWQKTRAIPGRLWKTSIPSWIVPNMWICMGRGAIVSICLLPLCGLILQGCGNQQGACRKGDKACEEMQVLIRETKANCPMWHPHSKFVGTPRLPSVSESCATVEFLYAGDLPVAYIYGRQSKDSEYTAEWGGGLRPLDITDAGPDDGQIETATATSSSDRKIRRYRALMRKLPAHKAFEVKLADKEDAAFEGSSFSCPSKPRLSSAEALVPAAPYDLQLHRTDPRINVKNDEGSVCMDLHWSHPHTELALLPDDAYFRIFTTYEEEAPKLFCEDKVGVWKRECGIRMRTASSKTLSFATKCGLWPKRRSASSNITAMTPPAAPTFTASLVTHPPSQASSAGFWPKAIIDWIPQHDELIIGHAIYLALKGISAMKLLCWTPFHKAGKGYLELPIAHKNHTHSRDAAMLRDYLQRYHVHQEQQILVATRSVANITRPDQSPHEPDEHLESPVSAYSLGDWLIMERYVKCLTSFSAANPSYASKPVELSWTEEQSMMLYD</sequence>
<evidence type="ECO:0000313" key="3">
    <source>
        <dbReference type="Proteomes" id="UP000604046"/>
    </source>
</evidence>
<keyword evidence="3" id="KW-1185">Reference proteome</keyword>
<organism evidence="2 3">
    <name type="scientific">Symbiodinium natans</name>
    <dbReference type="NCBI Taxonomy" id="878477"/>
    <lineage>
        <taxon>Eukaryota</taxon>
        <taxon>Sar</taxon>
        <taxon>Alveolata</taxon>
        <taxon>Dinophyceae</taxon>
        <taxon>Suessiales</taxon>
        <taxon>Symbiodiniaceae</taxon>
        <taxon>Symbiodinium</taxon>
    </lineage>
</organism>
<reference evidence="2" key="1">
    <citation type="submission" date="2021-02" db="EMBL/GenBank/DDBJ databases">
        <authorList>
            <person name="Dougan E. K."/>
            <person name="Rhodes N."/>
            <person name="Thang M."/>
            <person name="Chan C."/>
        </authorList>
    </citation>
    <scope>NUCLEOTIDE SEQUENCE</scope>
</reference>
<accession>A0A812MX36</accession>
<gene>
    <name evidence="2" type="ORF">SNAT2548_LOCUS15308</name>
</gene>
<evidence type="ECO:0000313" key="2">
    <source>
        <dbReference type="EMBL" id="CAE7290139.1"/>
    </source>
</evidence>
<dbReference type="AlphaFoldDB" id="A0A812MX36"/>
<protein>
    <submittedName>
        <fullName evidence="2">Uncharacterized protein</fullName>
    </submittedName>
</protein>
<proteinExistence type="predicted"/>
<evidence type="ECO:0000256" key="1">
    <source>
        <dbReference type="SAM" id="MobiDB-lite"/>
    </source>
</evidence>
<dbReference type="OrthoDB" id="407856at2759"/>
<comment type="caution">
    <text evidence="2">The sequence shown here is derived from an EMBL/GenBank/DDBJ whole genome shotgun (WGS) entry which is preliminary data.</text>
</comment>